<keyword evidence="3" id="KW-1185">Reference proteome</keyword>
<organism evidence="2 3">
    <name type="scientific">Estrella lausannensis</name>
    <dbReference type="NCBI Taxonomy" id="483423"/>
    <lineage>
        <taxon>Bacteria</taxon>
        <taxon>Pseudomonadati</taxon>
        <taxon>Chlamydiota</taxon>
        <taxon>Chlamydiia</taxon>
        <taxon>Parachlamydiales</taxon>
        <taxon>Candidatus Criblamydiaceae</taxon>
        <taxon>Estrella</taxon>
    </lineage>
</organism>
<feature type="transmembrane region" description="Helical" evidence="1">
    <location>
        <begin position="17"/>
        <end position="39"/>
    </location>
</feature>
<keyword evidence="1" id="KW-0472">Membrane</keyword>
<protein>
    <submittedName>
        <fullName evidence="2">Putative membrane protein</fullName>
    </submittedName>
</protein>
<evidence type="ECO:0000256" key="1">
    <source>
        <dbReference type="SAM" id="Phobius"/>
    </source>
</evidence>
<sequence>MENAPSETVKKIPRFKIAAFFFLYLYLFIMVLAFIFCSFRKPHPVGLTMETVQAIRMKDSP</sequence>
<keyword evidence="1" id="KW-0812">Transmembrane</keyword>
<dbReference type="Proteomes" id="UP000220251">
    <property type="component" value="Unassembled WGS sequence"/>
</dbReference>
<gene>
    <name evidence="2" type="ORF">ELAC_1570</name>
</gene>
<proteinExistence type="predicted"/>
<reference evidence="3" key="1">
    <citation type="submission" date="2015-06" db="EMBL/GenBank/DDBJ databases">
        <authorList>
            <person name="Bertelli C."/>
        </authorList>
    </citation>
    <scope>NUCLEOTIDE SEQUENCE [LARGE SCALE GENOMIC DNA]</scope>
    <source>
        <strain evidence="3">CRIB-30</strain>
    </source>
</reference>
<dbReference type="RefSeq" id="WP_098038759.1">
    <property type="nucleotide sequence ID" value="NZ_CWGJ01000025.1"/>
</dbReference>
<dbReference type="AlphaFoldDB" id="A0A0H5DRQ1"/>
<evidence type="ECO:0000313" key="2">
    <source>
        <dbReference type="EMBL" id="CRX38898.1"/>
    </source>
</evidence>
<evidence type="ECO:0000313" key="3">
    <source>
        <dbReference type="Proteomes" id="UP000220251"/>
    </source>
</evidence>
<name>A0A0H5DRQ1_9BACT</name>
<keyword evidence="1" id="KW-1133">Transmembrane helix</keyword>
<dbReference type="EMBL" id="CWGJ01000025">
    <property type="protein sequence ID" value="CRX38898.1"/>
    <property type="molecule type" value="Genomic_DNA"/>
</dbReference>
<accession>A0A0H5DRQ1</accession>